<comment type="caution">
    <text evidence="2">The sequence shown here is derived from an EMBL/GenBank/DDBJ whole genome shotgun (WGS) entry which is preliminary data.</text>
</comment>
<evidence type="ECO:0000313" key="3">
    <source>
        <dbReference type="Proteomes" id="UP000799439"/>
    </source>
</evidence>
<keyword evidence="3" id="KW-1185">Reference proteome</keyword>
<dbReference type="OrthoDB" id="160645at2759"/>
<name>A0A9P4J618_9PEZI</name>
<reference evidence="2" key="1">
    <citation type="journal article" date="2020" name="Stud. Mycol.">
        <title>101 Dothideomycetes genomes: a test case for predicting lifestyles and emergence of pathogens.</title>
        <authorList>
            <person name="Haridas S."/>
            <person name="Albert R."/>
            <person name="Binder M."/>
            <person name="Bloem J."/>
            <person name="Labutti K."/>
            <person name="Salamov A."/>
            <person name="Andreopoulos B."/>
            <person name="Baker S."/>
            <person name="Barry K."/>
            <person name="Bills G."/>
            <person name="Bluhm B."/>
            <person name="Cannon C."/>
            <person name="Castanera R."/>
            <person name="Culley D."/>
            <person name="Daum C."/>
            <person name="Ezra D."/>
            <person name="Gonzalez J."/>
            <person name="Henrissat B."/>
            <person name="Kuo A."/>
            <person name="Liang C."/>
            <person name="Lipzen A."/>
            <person name="Lutzoni F."/>
            <person name="Magnuson J."/>
            <person name="Mondo S."/>
            <person name="Nolan M."/>
            <person name="Ohm R."/>
            <person name="Pangilinan J."/>
            <person name="Park H.-J."/>
            <person name="Ramirez L."/>
            <person name="Alfaro M."/>
            <person name="Sun H."/>
            <person name="Tritt A."/>
            <person name="Yoshinaga Y."/>
            <person name="Zwiers L.-H."/>
            <person name="Turgeon B."/>
            <person name="Goodwin S."/>
            <person name="Spatafora J."/>
            <person name="Crous P."/>
            <person name="Grigoriev I."/>
        </authorList>
    </citation>
    <scope>NUCLEOTIDE SEQUENCE</scope>
    <source>
        <strain evidence="2">CBS 260.36</strain>
    </source>
</reference>
<organism evidence="2 3">
    <name type="scientific">Myriangium duriaei CBS 260.36</name>
    <dbReference type="NCBI Taxonomy" id="1168546"/>
    <lineage>
        <taxon>Eukaryota</taxon>
        <taxon>Fungi</taxon>
        <taxon>Dikarya</taxon>
        <taxon>Ascomycota</taxon>
        <taxon>Pezizomycotina</taxon>
        <taxon>Dothideomycetes</taxon>
        <taxon>Dothideomycetidae</taxon>
        <taxon>Myriangiales</taxon>
        <taxon>Myriangiaceae</taxon>
        <taxon>Myriangium</taxon>
    </lineage>
</organism>
<dbReference type="AlphaFoldDB" id="A0A9P4J618"/>
<evidence type="ECO:0000313" key="2">
    <source>
        <dbReference type="EMBL" id="KAF2155499.1"/>
    </source>
</evidence>
<sequence>MRKTTSTSTKDDKQEAAKTTIVRPTSTATKVKGAASPTATLVPALSSDHNGADLNHLRPQNSSALYYAESTYKTNPYLKHMYASMNVSFSYPTIILDHSTYLHDLQCNLTNKEENERLQGYMEFSILTKPAFDIISSTWNQTPNLALVIRGDDCEKTVNNTRSYWLGFADKIEWFDAKSSGYVRYVGDEIMQDEGITDVSLVWGSTYIAPQNYSDTGVVYKNTKLCNEAWSKKQDLPGINPCTASFDSALDQVNGFVYSPFYQRYTDLESLLLNAQARGLIIEKYVAAVSKRAVRVAAMTKSSFQMLKSLGNDMRDPRHLYKRFSLSDIGDAIWGGLKSIGNAFEEAANQTLNFFKNLPDTVSSAFKSLGNYIYEGLKAAGEGLVEGFKQLGRYAEKAAEKMKDLAIAGLEALDDLISSWEPSLHAHADLEVALKPLVTSPFGEAYLIYNYTHEAAKSPKKDSKISDVKALEIYEDKGDGKLSGFLHVFCVKCGMETHNNIHGKARFSILHGVKELVVGIDGDFHFGINIGIDMSVEYKFPQQKQEIIPPTSLVALELPGILILGPIVQMHLTLDTSVYALGQMLAGIDVSMPSYHASYDFIDSDNTYATGFDNVNVKKYFKITGEVGAKAILAMPFSIGIGVNIPPAKFDKQVKLINTPALSAQAAIAGMYSTGDEPPEGITLPKDPKCANGVSWAVDFQDSVDLDVFDGVYKKNIWKSPKYDITSGCYHFGGGSSSSSGSSSNTGGDTSSTTIGNSSMADYVTDLIIPVGTEAKIKSGRVVQSAGYDFVMLSGLDGNLYLSPSINYHNTNLSVTHFQPVVEVENTWTNYTLTQNWLQVGLLALATDDYNRAFFYFPDVLNVFGVSRIRMLDPDQVPRNAKQTILYYGSFTGKNGKILSFIDIDTPFKGIYAVGCIVEDALGRNFSKVFAVTDLKAGVATLQANSPELRSSVTGGTIHKCEMVWLEPEHKVNLPGHIDGRCKPIGERDCQAGNAGGIADA</sequence>
<evidence type="ECO:0000256" key="1">
    <source>
        <dbReference type="SAM" id="MobiDB-lite"/>
    </source>
</evidence>
<proteinExistence type="predicted"/>
<feature type="compositionally biased region" description="Low complexity" evidence="1">
    <location>
        <begin position="737"/>
        <end position="755"/>
    </location>
</feature>
<feature type="region of interest" description="Disordered" evidence="1">
    <location>
        <begin position="736"/>
        <end position="755"/>
    </location>
</feature>
<feature type="region of interest" description="Disordered" evidence="1">
    <location>
        <begin position="1"/>
        <end position="22"/>
    </location>
</feature>
<dbReference type="Proteomes" id="UP000799439">
    <property type="component" value="Unassembled WGS sequence"/>
</dbReference>
<dbReference type="EMBL" id="ML996082">
    <property type="protein sequence ID" value="KAF2155499.1"/>
    <property type="molecule type" value="Genomic_DNA"/>
</dbReference>
<gene>
    <name evidence="2" type="ORF">K461DRAFT_290527</name>
</gene>
<protein>
    <submittedName>
        <fullName evidence="2">Uncharacterized protein</fullName>
    </submittedName>
</protein>
<accession>A0A9P4J618</accession>